<proteinExistence type="predicted"/>
<keyword evidence="2" id="KW-1185">Reference proteome</keyword>
<comment type="caution">
    <text evidence="1">The sequence shown here is derived from an EMBL/GenBank/DDBJ whole genome shotgun (WGS) entry which is preliminary data.</text>
</comment>
<sequence>GRGILEPGAPVAADLWCLKGVFQGRPVIPTVRMSSARPVLASNSSKKLLLEKSSQSIAIDTEATNSAPRLDVMDFSQRYPSEKLNHSAHIRSITPPIKTIDDTT</sequence>
<gene>
    <name evidence="1" type="ORF">M3O51_11535</name>
</gene>
<organism evidence="1 2">
    <name type="scientific">Xanthomonas nasturtii</name>
    <dbReference type="NCBI Taxonomy" id="1843581"/>
    <lineage>
        <taxon>Bacteria</taxon>
        <taxon>Pseudomonadati</taxon>
        <taxon>Pseudomonadota</taxon>
        <taxon>Gammaproteobacteria</taxon>
        <taxon>Lysobacterales</taxon>
        <taxon>Lysobacteraceae</taxon>
        <taxon>Xanthomonas</taxon>
    </lineage>
</organism>
<feature type="non-terminal residue" evidence="1">
    <location>
        <position position="1"/>
    </location>
</feature>
<dbReference type="RefSeq" id="WP_249047906.1">
    <property type="nucleotide sequence ID" value="NZ_JAMBED010000022.1"/>
</dbReference>
<evidence type="ECO:0000313" key="1">
    <source>
        <dbReference type="EMBL" id="MCL1551918.1"/>
    </source>
</evidence>
<dbReference type="Proteomes" id="UP001167357">
    <property type="component" value="Unassembled WGS sequence"/>
</dbReference>
<dbReference type="EMBL" id="JAMBED010000022">
    <property type="protein sequence ID" value="MCL1551918.1"/>
    <property type="molecule type" value="Genomic_DNA"/>
</dbReference>
<protein>
    <submittedName>
        <fullName evidence="1">Uncharacterized protein</fullName>
    </submittedName>
</protein>
<accession>A0ABT0LT03</accession>
<name>A0ABT0LT03_9XANT</name>
<reference evidence="1" key="1">
    <citation type="submission" date="2022-04" db="EMBL/GenBank/DDBJ databases">
        <title>Genomic comparison of 19 strains of Xanthomonas nasturtii, a newly emerging watercress pathogen.</title>
        <authorList>
            <person name="Harrison J."/>
            <person name="Greer S."/>
            <person name="Hussain R."/>
            <person name="Lascelles D."/>
            <person name="Roberts M."/>
            <person name="Carter B."/>
            <person name="Bryning A."/>
            <person name="Carroll S."/>
            <person name="Aspin A."/>
            <person name="Cruz L."/>
            <person name="Cruz J."/>
            <person name="Grant M."/>
            <person name="Vicente J."/>
            <person name="Studholme D.J."/>
        </authorList>
    </citation>
    <scope>NUCLEOTIDE SEQUENCE</scope>
    <source>
        <strain evidence="1">10016B</strain>
    </source>
</reference>
<evidence type="ECO:0000313" key="2">
    <source>
        <dbReference type="Proteomes" id="UP001167357"/>
    </source>
</evidence>